<dbReference type="SMART" id="SM00357">
    <property type="entry name" value="CSP"/>
    <property type="match status" value="3"/>
</dbReference>
<dbReference type="Gene3D" id="2.40.50.140">
    <property type="entry name" value="Nucleic acid-binding proteins"/>
    <property type="match status" value="3"/>
</dbReference>
<dbReference type="Proteomes" id="UP000654075">
    <property type="component" value="Unassembled WGS sequence"/>
</dbReference>
<dbReference type="AlphaFoldDB" id="A0A813HZY1"/>
<feature type="compositionally biased region" description="Polar residues" evidence="1">
    <location>
        <begin position="221"/>
        <end position="243"/>
    </location>
</feature>
<feature type="domain" description="CSD" evidence="2">
    <location>
        <begin position="147"/>
        <end position="212"/>
    </location>
</feature>
<evidence type="ECO:0000256" key="1">
    <source>
        <dbReference type="SAM" id="MobiDB-lite"/>
    </source>
</evidence>
<accession>A0A813HZY1</accession>
<dbReference type="SUPFAM" id="SSF50249">
    <property type="entry name" value="Nucleic acid-binding proteins"/>
    <property type="match status" value="3"/>
</dbReference>
<dbReference type="PROSITE" id="PS51857">
    <property type="entry name" value="CSD_2"/>
    <property type="match status" value="2"/>
</dbReference>
<evidence type="ECO:0000313" key="4">
    <source>
        <dbReference type="Proteomes" id="UP000654075"/>
    </source>
</evidence>
<name>A0A813HZY1_POLGL</name>
<sequence length="341" mass="37558">MAALDFRGFQDDDLLGIFMQLCSERPSLQARILEALTGGEGNPFEQRFVGLVKKFDPAKRFGFIECAEVSQQFGRDPFLSDMQIGLFTNGSQVSFRLTVSKDGKPQAQDLEPVAVPAAPAAQHRGQRRKLEEYGQPQMPMMQTQHGRNLGTIKKFDFEKKFGFIECPELHAVYGRDVFVSDMQIGSFTVGTSVSFVMTIGKTGAPQAQDLQPAMQARGQFNPPQQQARGQFNPPAVQQQQRSPQAGAAAKRPRLDPGALHEQPWLDPGASVAPGRYVGMVKKFDAAKHFGFIDCPQVQVMYGADCFLSDKQIGAFDNGDVVSFSFYDKNGKPQAFDLGPAH</sequence>
<evidence type="ECO:0000259" key="2">
    <source>
        <dbReference type="PROSITE" id="PS51857"/>
    </source>
</evidence>
<gene>
    <name evidence="3" type="ORF">PGLA1383_LOCUS57423</name>
</gene>
<comment type="caution">
    <text evidence="3">The sequence shown here is derived from an EMBL/GenBank/DDBJ whole genome shotgun (WGS) entry which is preliminary data.</text>
</comment>
<dbReference type="InterPro" id="IPR012340">
    <property type="entry name" value="NA-bd_OB-fold"/>
</dbReference>
<proteinExistence type="predicted"/>
<dbReference type="GO" id="GO:0003676">
    <property type="term" value="F:nucleic acid binding"/>
    <property type="evidence" value="ECO:0007669"/>
    <property type="project" value="InterPro"/>
</dbReference>
<organism evidence="3 4">
    <name type="scientific">Polarella glacialis</name>
    <name type="common">Dinoflagellate</name>
    <dbReference type="NCBI Taxonomy" id="89957"/>
    <lineage>
        <taxon>Eukaryota</taxon>
        <taxon>Sar</taxon>
        <taxon>Alveolata</taxon>
        <taxon>Dinophyceae</taxon>
        <taxon>Suessiales</taxon>
        <taxon>Suessiaceae</taxon>
        <taxon>Polarella</taxon>
    </lineage>
</organism>
<dbReference type="EMBL" id="CAJNNV010033257">
    <property type="protein sequence ID" value="CAE8643049.1"/>
    <property type="molecule type" value="Genomic_DNA"/>
</dbReference>
<dbReference type="InterPro" id="IPR011129">
    <property type="entry name" value="CSD"/>
</dbReference>
<dbReference type="InterPro" id="IPR002059">
    <property type="entry name" value="CSP_DNA-bd"/>
</dbReference>
<keyword evidence="4" id="KW-1185">Reference proteome</keyword>
<reference evidence="3" key="1">
    <citation type="submission" date="2021-02" db="EMBL/GenBank/DDBJ databases">
        <authorList>
            <person name="Dougan E. K."/>
            <person name="Rhodes N."/>
            <person name="Thang M."/>
            <person name="Chan C."/>
        </authorList>
    </citation>
    <scope>NUCLEOTIDE SEQUENCE</scope>
</reference>
<feature type="domain" description="CSD" evidence="2">
    <location>
        <begin position="275"/>
        <end position="339"/>
    </location>
</feature>
<feature type="region of interest" description="Disordered" evidence="1">
    <location>
        <begin position="219"/>
        <end position="266"/>
    </location>
</feature>
<evidence type="ECO:0000313" key="3">
    <source>
        <dbReference type="EMBL" id="CAE8643049.1"/>
    </source>
</evidence>
<protein>
    <recommendedName>
        <fullName evidence="2">CSD domain-containing protein</fullName>
    </recommendedName>
</protein>